<accession>A0AB73T1Q8</accession>
<evidence type="ECO:0000313" key="2">
    <source>
        <dbReference type="Proteomes" id="UP000245412"/>
    </source>
</evidence>
<dbReference type="Proteomes" id="UP000245412">
    <property type="component" value="Unassembled WGS sequence"/>
</dbReference>
<dbReference type="EMBL" id="QGGY01000010">
    <property type="protein sequence ID" value="PWJ74082.1"/>
    <property type="molecule type" value="Genomic_DNA"/>
</dbReference>
<comment type="caution">
    <text evidence="1">The sequence shown here is derived from an EMBL/GenBank/DDBJ whole genome shotgun (WGS) entry which is preliminary data.</text>
</comment>
<organism evidence="1 2">
    <name type="scientific">Murimonas intestini</name>
    <dbReference type="NCBI Taxonomy" id="1337051"/>
    <lineage>
        <taxon>Bacteria</taxon>
        <taxon>Bacillati</taxon>
        <taxon>Bacillota</taxon>
        <taxon>Clostridia</taxon>
        <taxon>Lachnospirales</taxon>
        <taxon>Lachnospiraceae</taxon>
        <taxon>Murimonas</taxon>
    </lineage>
</organism>
<reference evidence="1 2" key="1">
    <citation type="submission" date="2018-05" db="EMBL/GenBank/DDBJ databases">
        <authorList>
            <person name="Goeker M."/>
            <person name="Huntemann M."/>
            <person name="Clum A."/>
            <person name="Pillay M."/>
            <person name="Palaniappan K."/>
            <person name="Varghese N."/>
            <person name="Mikhailova N."/>
            <person name="Stamatis D."/>
            <person name="Reddy T."/>
            <person name="Daum C."/>
            <person name="Shapiro N."/>
            <person name="Ivanova N."/>
            <person name="Kyrpides N."/>
            <person name="Woyke T."/>
        </authorList>
    </citation>
    <scope>NUCLEOTIDE SEQUENCE [LARGE SCALE GENOMIC DNA]</scope>
    <source>
        <strain evidence="1 2">DSM 26524</strain>
    </source>
</reference>
<gene>
    <name evidence="1" type="ORF">C7383_110122</name>
</gene>
<sequence length="298" mass="33059">MSELPTKKINELTDSSAINESDLVIVQTAGSTPRTQKATISLLLNKIKSWLLTISPFSYLSSVNKNIQTQINDLSNGKAASTHTHDDRYFTESEINNKLSPMSASITSLSSNKLDKSGGLLTGDLTVQKNDCGIFFYNAEKTRGFRLHYNSDNAWFHSYKDGVYPHKTPIAFHIDGNVDIANLTTHSLVGQSSYMRNGWTIRENNAVSYFCLRRLGHMVFINAQFIPGTKTEGVVIANIPSPYRPNDGNEFVHVLCTDTDVTSAVFIRTDGNMNLYGNVGKMSGCIIIKGFWNSNEIL</sequence>
<protein>
    <recommendedName>
        <fullName evidence="3">Tail fiber protein</fullName>
    </recommendedName>
</protein>
<dbReference type="RefSeq" id="WP_109747420.1">
    <property type="nucleotide sequence ID" value="NZ_JANKBI010000009.1"/>
</dbReference>
<evidence type="ECO:0000313" key="1">
    <source>
        <dbReference type="EMBL" id="PWJ74082.1"/>
    </source>
</evidence>
<proteinExistence type="predicted"/>
<dbReference type="AlphaFoldDB" id="A0AB73T1Q8"/>
<name>A0AB73T1Q8_9FIRM</name>
<keyword evidence="2" id="KW-1185">Reference proteome</keyword>
<evidence type="ECO:0008006" key="3">
    <source>
        <dbReference type="Google" id="ProtNLM"/>
    </source>
</evidence>